<dbReference type="InterPro" id="IPR036249">
    <property type="entry name" value="Thioredoxin-like_sf"/>
</dbReference>
<organism evidence="7">
    <name type="scientific">uncultured Sulfurovum sp</name>
    <dbReference type="NCBI Taxonomy" id="269237"/>
    <lineage>
        <taxon>Bacteria</taxon>
        <taxon>Pseudomonadati</taxon>
        <taxon>Campylobacterota</taxon>
        <taxon>Epsilonproteobacteria</taxon>
        <taxon>Campylobacterales</taxon>
        <taxon>Sulfurovaceae</taxon>
        <taxon>Sulfurovum</taxon>
        <taxon>environmental samples</taxon>
    </lineage>
</organism>
<evidence type="ECO:0000256" key="3">
    <source>
        <dbReference type="ARBA" id="ARBA00023157"/>
    </source>
</evidence>
<sequence length="206" mass="23331">MKKTFLGFSLLLFSLSINGCIEKKITTNNNYPVVSSTPIHTPAPITTTPTQLPSVVSTQGDSHQLKTVQGPLITIQEKSNGFLFPQYQGKIVLVQLFGKECEYCFEEMPFIKSMQRKYGQNLNIVALQAQDQMSQATAQRLIQRFDMNYPIIDKDEASRLLYFIKNTYGWSGILPFTLLVKDGVTEYSFSGKVDHQEFEDAIRSIL</sequence>
<proteinExistence type="predicted"/>
<evidence type="ECO:0000259" key="6">
    <source>
        <dbReference type="PROSITE" id="PS51352"/>
    </source>
</evidence>
<keyword evidence="3" id="KW-1015">Disulfide bond</keyword>
<evidence type="ECO:0000256" key="2">
    <source>
        <dbReference type="ARBA" id="ARBA00022748"/>
    </source>
</evidence>
<dbReference type="AlphaFoldDB" id="A0A6S6S0F2"/>
<dbReference type="PANTHER" id="PTHR42852:SF6">
    <property type="entry name" value="THIOL:DISULFIDE INTERCHANGE PROTEIN DSBE"/>
    <property type="match status" value="1"/>
</dbReference>
<evidence type="ECO:0000256" key="1">
    <source>
        <dbReference type="ARBA" id="ARBA00004196"/>
    </source>
</evidence>
<dbReference type="InterPro" id="IPR050553">
    <property type="entry name" value="Thioredoxin_ResA/DsbE_sf"/>
</dbReference>
<reference evidence="7" key="1">
    <citation type="submission" date="2020-01" db="EMBL/GenBank/DDBJ databases">
        <authorList>
            <person name="Meier V. D."/>
            <person name="Meier V D."/>
        </authorList>
    </citation>
    <scope>NUCLEOTIDE SEQUENCE</scope>
    <source>
        <strain evidence="7">HLG_WM_MAG_06</strain>
    </source>
</reference>
<dbReference type="SUPFAM" id="SSF52833">
    <property type="entry name" value="Thioredoxin-like"/>
    <property type="match status" value="1"/>
</dbReference>
<keyword evidence="4" id="KW-0676">Redox-active center</keyword>
<evidence type="ECO:0000256" key="4">
    <source>
        <dbReference type="ARBA" id="ARBA00023284"/>
    </source>
</evidence>
<feature type="domain" description="Thioredoxin" evidence="6">
    <location>
        <begin position="37"/>
        <end position="206"/>
    </location>
</feature>
<dbReference type="InterPro" id="IPR013766">
    <property type="entry name" value="Thioredoxin_domain"/>
</dbReference>
<dbReference type="GO" id="GO:0030313">
    <property type="term" value="C:cell envelope"/>
    <property type="evidence" value="ECO:0007669"/>
    <property type="project" value="UniProtKB-SubCell"/>
</dbReference>
<dbReference type="PROSITE" id="PS51352">
    <property type="entry name" value="THIOREDOXIN_2"/>
    <property type="match status" value="1"/>
</dbReference>
<dbReference type="PANTHER" id="PTHR42852">
    <property type="entry name" value="THIOL:DISULFIDE INTERCHANGE PROTEIN DSBE"/>
    <property type="match status" value="1"/>
</dbReference>
<keyword evidence="5" id="KW-0732">Signal</keyword>
<dbReference type="CDD" id="cd02966">
    <property type="entry name" value="TlpA_like_family"/>
    <property type="match status" value="1"/>
</dbReference>
<evidence type="ECO:0000256" key="5">
    <source>
        <dbReference type="SAM" id="SignalP"/>
    </source>
</evidence>
<accession>A0A6S6S0F2</accession>
<comment type="subcellular location">
    <subcellularLocation>
        <location evidence="1">Cell envelope</location>
    </subcellularLocation>
</comment>
<feature type="chain" id="PRO_5027699944" description="Thioredoxin domain-containing protein" evidence="5">
    <location>
        <begin position="20"/>
        <end position="206"/>
    </location>
</feature>
<keyword evidence="2" id="KW-0201">Cytochrome c-type biogenesis</keyword>
<feature type="signal peptide" evidence="5">
    <location>
        <begin position="1"/>
        <end position="19"/>
    </location>
</feature>
<gene>
    <name evidence="7" type="ORF">HELGO_WM9799</name>
</gene>
<protein>
    <recommendedName>
        <fullName evidence="6">Thioredoxin domain-containing protein</fullName>
    </recommendedName>
</protein>
<evidence type="ECO:0000313" key="7">
    <source>
        <dbReference type="EMBL" id="CAA6798389.1"/>
    </source>
</evidence>
<dbReference type="GO" id="GO:0017004">
    <property type="term" value="P:cytochrome complex assembly"/>
    <property type="evidence" value="ECO:0007669"/>
    <property type="project" value="UniProtKB-KW"/>
</dbReference>
<dbReference type="Gene3D" id="3.40.30.10">
    <property type="entry name" value="Glutaredoxin"/>
    <property type="match status" value="1"/>
</dbReference>
<name>A0A6S6S0F2_9BACT</name>
<dbReference type="EMBL" id="CACVAP010000002">
    <property type="protein sequence ID" value="CAA6798389.1"/>
    <property type="molecule type" value="Genomic_DNA"/>
</dbReference>